<dbReference type="CDD" id="cd11863">
    <property type="entry name" value="SH3_CACNB"/>
    <property type="match status" value="1"/>
</dbReference>
<dbReference type="Proteomes" id="UP000015104">
    <property type="component" value="Unassembled WGS sequence"/>
</dbReference>
<protein>
    <recommendedName>
        <fullName evidence="11">Guanylate kinase/L-type calcium channel beta subunit domain-containing protein</fullName>
    </recommendedName>
</protein>
<keyword evidence="5" id="KW-0109">Calcium transport</keyword>
<organism evidence="12 13">
    <name type="scientific">Tetranychus urticae</name>
    <name type="common">Two-spotted spider mite</name>
    <dbReference type="NCBI Taxonomy" id="32264"/>
    <lineage>
        <taxon>Eukaryota</taxon>
        <taxon>Metazoa</taxon>
        <taxon>Ecdysozoa</taxon>
        <taxon>Arthropoda</taxon>
        <taxon>Chelicerata</taxon>
        <taxon>Arachnida</taxon>
        <taxon>Acari</taxon>
        <taxon>Acariformes</taxon>
        <taxon>Trombidiformes</taxon>
        <taxon>Prostigmata</taxon>
        <taxon>Eleutherengona</taxon>
        <taxon>Raphignathae</taxon>
        <taxon>Tetranychoidea</taxon>
        <taxon>Tetranychidae</taxon>
        <taxon>Tetranychus</taxon>
    </lineage>
</organism>
<dbReference type="InterPro" id="IPR008145">
    <property type="entry name" value="GK/Ca_channel_bsu"/>
</dbReference>
<accession>T1KGV8</accession>
<feature type="region of interest" description="Disordered" evidence="10">
    <location>
        <begin position="395"/>
        <end position="428"/>
    </location>
</feature>
<keyword evidence="6" id="KW-0106">Calcium</keyword>
<name>T1KGV8_TETUR</name>
<evidence type="ECO:0000256" key="5">
    <source>
        <dbReference type="ARBA" id="ARBA00022568"/>
    </source>
</evidence>
<feature type="region of interest" description="Disordered" evidence="10">
    <location>
        <begin position="448"/>
        <end position="473"/>
    </location>
</feature>
<evidence type="ECO:0000256" key="7">
    <source>
        <dbReference type="ARBA" id="ARBA00022882"/>
    </source>
</evidence>
<comment type="similarity">
    <text evidence="1">Belongs to the calcium channel beta subunit family.</text>
</comment>
<dbReference type="FunFam" id="3.40.50.300:FF:000023">
    <property type="entry name" value="Voltage-dependent L-type calcium channel subunit beta-2"/>
    <property type="match status" value="1"/>
</dbReference>
<keyword evidence="7" id="KW-0851">Voltage-gated channel</keyword>
<reference evidence="12" key="2">
    <citation type="submission" date="2015-06" db="UniProtKB">
        <authorList>
            <consortium name="EnsemblMetazoa"/>
        </authorList>
    </citation>
    <scope>IDENTIFICATION</scope>
</reference>
<evidence type="ECO:0000256" key="10">
    <source>
        <dbReference type="SAM" id="MobiDB-lite"/>
    </source>
</evidence>
<dbReference type="SMART" id="SM00072">
    <property type="entry name" value="GuKc"/>
    <property type="match status" value="1"/>
</dbReference>
<keyword evidence="2" id="KW-0728">SH3 domain</keyword>
<dbReference type="InterPro" id="IPR036028">
    <property type="entry name" value="SH3-like_dom_sf"/>
</dbReference>
<dbReference type="GO" id="GO:0005891">
    <property type="term" value="C:voltage-gated calcium channel complex"/>
    <property type="evidence" value="ECO:0007669"/>
    <property type="project" value="InterPro"/>
</dbReference>
<proteinExistence type="inferred from homology"/>
<dbReference type="Gene3D" id="3.40.50.300">
    <property type="entry name" value="P-loop containing nucleotide triphosphate hydrolases"/>
    <property type="match status" value="1"/>
</dbReference>
<keyword evidence="8" id="KW-0406">Ion transport</keyword>
<evidence type="ECO:0000256" key="9">
    <source>
        <dbReference type="ARBA" id="ARBA00023303"/>
    </source>
</evidence>
<dbReference type="Pfam" id="PF00625">
    <property type="entry name" value="Guanylate_kin"/>
    <property type="match status" value="1"/>
</dbReference>
<evidence type="ECO:0000259" key="11">
    <source>
        <dbReference type="SMART" id="SM00072"/>
    </source>
</evidence>
<evidence type="ECO:0000256" key="3">
    <source>
        <dbReference type="ARBA" id="ARBA00022448"/>
    </source>
</evidence>
<evidence type="ECO:0000256" key="1">
    <source>
        <dbReference type="ARBA" id="ARBA00010836"/>
    </source>
</evidence>
<sequence>MKFGSGDSNYSQLSSDLSLDEEREAIGRETERQAFAQLEKARSKPVAFAVRTNVAYNGGIDDDSPVHGSAVSFGLKDFLHIKEKYNNDWWIGRLVREGCDIAFIPSPVKLENLRIQQTQANKTKLYASKTGSISNFRRYSNPSLSISMTISEQPCDNPNDDIEGLSNSRSGKTAISTPPAREKRIPFFKKNENISPYDVVPSMQPVVLVGPSLKGYEVTDMMQKAVFDFLKHRFEGRIIITRVTADISLAKRSLLNNPNKRALIERPGPRSSCLNAVQMEVERIFELARTMQLVVLDCDTINHPSQLVKTSLAPITVFIKISSPKVLQRLIKSRGKSQSRNLNVQMVAAEKLAQCPPEMFDVILDENQLSDACEHLAEFLETYWNATHPPVKASSMRTASSTIPKPMPSASQYPDEGNMKRQHGHDSNQMPQEMTLYRSNRVQAVSSHDMPSSRPIASDGFSPDMESPTGYPSHRQMRYEVCTARDYSAMNRDLTGWNSNVPGVPDHVDEPYYYDTMAASYNHWYARPY</sequence>
<dbReference type="Pfam" id="PF12052">
    <property type="entry name" value="VGCC_beta4Aa_N"/>
    <property type="match status" value="1"/>
</dbReference>
<keyword evidence="13" id="KW-1185">Reference proteome</keyword>
<dbReference type="SUPFAM" id="SSF50044">
    <property type="entry name" value="SH3-domain"/>
    <property type="match status" value="1"/>
</dbReference>
<dbReference type="EMBL" id="CAEY01000071">
    <property type="status" value="NOT_ANNOTATED_CDS"/>
    <property type="molecule type" value="Genomic_DNA"/>
</dbReference>
<evidence type="ECO:0000256" key="2">
    <source>
        <dbReference type="ARBA" id="ARBA00022443"/>
    </source>
</evidence>
<feature type="domain" description="Guanylate kinase/L-type calcium channel beta subunit" evidence="11">
    <location>
        <begin position="202"/>
        <end position="384"/>
    </location>
</feature>
<dbReference type="PANTHER" id="PTHR11824">
    <property type="entry name" value="VOLTAGE-DEPENDENT CALCIUM CHANNEL BETA SUBUNIT"/>
    <property type="match status" value="1"/>
</dbReference>
<dbReference type="HOGENOM" id="CLU_021995_0_0_1"/>
<dbReference type="Gene3D" id="2.30.30.40">
    <property type="entry name" value="SH3 Domains"/>
    <property type="match status" value="1"/>
</dbReference>
<dbReference type="InterPro" id="IPR046937">
    <property type="entry name" value="CAB1-4_N_A-dom"/>
</dbReference>
<evidence type="ECO:0000313" key="12">
    <source>
        <dbReference type="EnsemblMetazoa" id="tetur11g02180.1"/>
    </source>
</evidence>
<dbReference type="InterPro" id="IPR000584">
    <property type="entry name" value="VDCC_L_bsu"/>
</dbReference>
<reference evidence="13" key="1">
    <citation type="submission" date="2011-08" db="EMBL/GenBank/DDBJ databases">
        <authorList>
            <person name="Rombauts S."/>
        </authorList>
    </citation>
    <scope>NUCLEOTIDE SEQUENCE</scope>
    <source>
        <strain evidence="13">London</strain>
    </source>
</reference>
<keyword evidence="9" id="KW-0407">Ion channel</keyword>
<dbReference type="eggNOG" id="KOG3812">
    <property type="taxonomic scope" value="Eukaryota"/>
</dbReference>
<dbReference type="InterPro" id="IPR027417">
    <property type="entry name" value="P-loop_NTPase"/>
</dbReference>
<evidence type="ECO:0000256" key="6">
    <source>
        <dbReference type="ARBA" id="ARBA00022837"/>
    </source>
</evidence>
<dbReference type="EnsemblMetazoa" id="tetur11g02180.1">
    <property type="protein sequence ID" value="tetur11g02180.1"/>
    <property type="gene ID" value="tetur11g02180"/>
</dbReference>
<keyword evidence="3" id="KW-0813">Transport</keyword>
<evidence type="ECO:0000256" key="8">
    <source>
        <dbReference type="ARBA" id="ARBA00023065"/>
    </source>
</evidence>
<evidence type="ECO:0000313" key="13">
    <source>
        <dbReference type="Proteomes" id="UP000015104"/>
    </source>
</evidence>
<dbReference type="STRING" id="32264.T1KGV8"/>
<keyword evidence="4" id="KW-0597">Phosphoprotein</keyword>
<dbReference type="SUPFAM" id="SSF52540">
    <property type="entry name" value="P-loop containing nucleoside triphosphate hydrolases"/>
    <property type="match status" value="1"/>
</dbReference>
<evidence type="ECO:0000256" key="4">
    <source>
        <dbReference type="ARBA" id="ARBA00022553"/>
    </source>
</evidence>
<dbReference type="GO" id="GO:0005245">
    <property type="term" value="F:voltage-gated calcium channel activity"/>
    <property type="evidence" value="ECO:0007669"/>
    <property type="project" value="InterPro"/>
</dbReference>
<dbReference type="PRINTS" id="PR01626">
    <property type="entry name" value="LCACHANNELB"/>
</dbReference>
<dbReference type="AlphaFoldDB" id="T1KGV8"/>